<dbReference type="AlphaFoldDB" id="A0A5C7JAS0"/>
<accession>A0A5C7JAS0</accession>
<dbReference type="Pfam" id="PF08922">
    <property type="entry name" value="DUF1905"/>
    <property type="match status" value="1"/>
</dbReference>
<proteinExistence type="predicted"/>
<dbReference type="Proteomes" id="UP000321026">
    <property type="component" value="Unassembled WGS sequence"/>
</dbReference>
<evidence type="ECO:0000313" key="2">
    <source>
        <dbReference type="Proteomes" id="UP000321026"/>
    </source>
</evidence>
<name>A0A5C7JAS0_9BACT</name>
<evidence type="ECO:0000313" key="1">
    <source>
        <dbReference type="EMBL" id="TXG78660.1"/>
    </source>
</evidence>
<reference evidence="1 2" key="1">
    <citation type="submission" date="2018-09" db="EMBL/GenBank/DDBJ databases">
        <title>Metagenome Assembled Genomes from an Advanced Water Purification Facility.</title>
        <authorList>
            <person name="Stamps B.W."/>
            <person name="Spear J.R."/>
        </authorList>
    </citation>
    <scope>NUCLEOTIDE SEQUENCE [LARGE SCALE GENOMIC DNA]</scope>
    <source>
        <strain evidence="1">Bin_63_2</strain>
    </source>
</reference>
<comment type="caution">
    <text evidence="1">The sequence shown here is derived from an EMBL/GenBank/DDBJ whole genome shotgun (WGS) entry which is preliminary data.</text>
</comment>
<dbReference type="EMBL" id="SSDS01000009">
    <property type="protein sequence ID" value="TXG78660.1"/>
    <property type="molecule type" value="Genomic_DNA"/>
</dbReference>
<protein>
    <submittedName>
        <fullName evidence="1">DUF1905 domain-containing protein</fullName>
    </submittedName>
</protein>
<dbReference type="SUPFAM" id="SSF141694">
    <property type="entry name" value="AF2212/PG0164-like"/>
    <property type="match status" value="1"/>
</dbReference>
<dbReference type="Gene3D" id="2.40.30.100">
    <property type="entry name" value="AF2212/PG0164-like"/>
    <property type="match status" value="1"/>
</dbReference>
<organism evidence="1 2">
    <name type="scientific">Candidatus Dojkabacteria bacterium</name>
    <dbReference type="NCBI Taxonomy" id="2099670"/>
    <lineage>
        <taxon>Bacteria</taxon>
        <taxon>Candidatus Dojkabacteria</taxon>
    </lineage>
</organism>
<dbReference type="InterPro" id="IPR037079">
    <property type="entry name" value="AF2212/PG0164-like_sf"/>
</dbReference>
<dbReference type="InterPro" id="IPR015018">
    <property type="entry name" value="DUF1905"/>
</dbReference>
<sequence length="99" mass="11782">MSDLEFNFSDRVSLFESGSVWYFVQVPKKDSEWIRKEFRDVHRGWGSIPVLAQIGNTTWKTSIFWEKKGQYLLFLKKDVRQKEKFTNGDAIHIKIELKP</sequence>
<gene>
    <name evidence="1" type="ORF">E6Q11_00655</name>
</gene>